<name>A0A380C9H3_SPHSI</name>
<feature type="domain" description="Nucleoside phosphorylase" evidence="3">
    <location>
        <begin position="31"/>
        <end position="188"/>
    </location>
</feature>
<dbReference type="GO" id="GO:0008782">
    <property type="term" value="F:adenosylhomocysteine nucleosidase activity"/>
    <property type="evidence" value="ECO:0007669"/>
    <property type="project" value="TreeGrafter"/>
</dbReference>
<gene>
    <name evidence="1" type="primary">mqnB</name>
    <name evidence="4" type="ORF">NCTC11388_02522</name>
</gene>
<dbReference type="GO" id="GO:0009234">
    <property type="term" value="P:menaquinone biosynthetic process"/>
    <property type="evidence" value="ECO:0007669"/>
    <property type="project" value="UniProtKB-UniRule"/>
</dbReference>
<keyword evidence="1" id="KW-0378">Hydrolase</keyword>
<dbReference type="PANTHER" id="PTHR46832">
    <property type="entry name" value="5'-METHYLTHIOADENOSINE/S-ADENOSYLHOMOCYSTEINE NUCLEOSIDASE"/>
    <property type="match status" value="1"/>
</dbReference>
<sequence>MKTLIVAATSFEIQPFLEKKQDYPACETLITGVGMTNTAYQLGKHLANNPYNLIINAGIAGSFDKNLMIGEVLQITEDRFAELGAEDGETFLPIERLGFGQSVYFSTTPPDWKIRLESYKKCTAITVNKVHGHEQTIENIRRLLPSVSLESMEGAAVFMAAGEENIPVIQLRSISNYVERRNRENWNIPLAIKNLNIQLLDLLSR</sequence>
<evidence type="ECO:0000259" key="3">
    <source>
        <dbReference type="Pfam" id="PF01048"/>
    </source>
</evidence>
<dbReference type="Proteomes" id="UP000254893">
    <property type="component" value="Unassembled WGS sequence"/>
</dbReference>
<evidence type="ECO:0000313" key="4">
    <source>
        <dbReference type="EMBL" id="SUJ15754.1"/>
    </source>
</evidence>
<dbReference type="Pfam" id="PF01048">
    <property type="entry name" value="PNP_UDP_1"/>
    <property type="match status" value="1"/>
</dbReference>
<organism evidence="4 5">
    <name type="scientific">Sphingobacterium spiritivorum</name>
    <name type="common">Flavobacterium spiritivorum</name>
    <dbReference type="NCBI Taxonomy" id="258"/>
    <lineage>
        <taxon>Bacteria</taxon>
        <taxon>Pseudomonadati</taxon>
        <taxon>Bacteroidota</taxon>
        <taxon>Sphingobacteriia</taxon>
        <taxon>Sphingobacteriales</taxon>
        <taxon>Sphingobacteriaceae</taxon>
        <taxon>Sphingobacterium</taxon>
    </lineage>
</organism>
<dbReference type="GO" id="GO:0009116">
    <property type="term" value="P:nucleoside metabolic process"/>
    <property type="evidence" value="ECO:0007669"/>
    <property type="project" value="InterPro"/>
</dbReference>
<dbReference type="SUPFAM" id="SSF53167">
    <property type="entry name" value="Purine and uridine phosphorylases"/>
    <property type="match status" value="1"/>
</dbReference>
<dbReference type="Gene3D" id="3.40.50.1580">
    <property type="entry name" value="Nucleoside phosphorylase domain"/>
    <property type="match status" value="1"/>
</dbReference>
<dbReference type="AlphaFoldDB" id="A0A380C9H3"/>
<dbReference type="RefSeq" id="WP_115170364.1">
    <property type="nucleotide sequence ID" value="NZ_UGYW01000002.1"/>
</dbReference>
<dbReference type="InterPro" id="IPR019963">
    <property type="entry name" value="FL_hydrolase_MqnB"/>
</dbReference>
<dbReference type="PANTHER" id="PTHR46832:SF2">
    <property type="entry name" value="FUTALOSINE HYDROLASE"/>
    <property type="match status" value="1"/>
</dbReference>
<protein>
    <recommendedName>
        <fullName evidence="1 2">Futalosine hydrolase</fullName>
        <shortName evidence="1">FL hydrolase</shortName>
        <ecNumber evidence="1 2">3.2.2.26</ecNumber>
    </recommendedName>
    <alternativeName>
        <fullName evidence="1">Futalosine nucleosidase</fullName>
    </alternativeName>
    <alternativeName>
        <fullName evidence="1">Menaquinone biosynthetic enzyme MqnB</fullName>
    </alternativeName>
</protein>
<reference evidence="4 5" key="1">
    <citation type="submission" date="2018-06" db="EMBL/GenBank/DDBJ databases">
        <authorList>
            <consortium name="Pathogen Informatics"/>
            <person name="Doyle S."/>
        </authorList>
    </citation>
    <scope>NUCLEOTIDE SEQUENCE [LARGE SCALE GENOMIC DNA]</scope>
    <source>
        <strain evidence="4 5">NCTC11388</strain>
    </source>
</reference>
<dbReference type="CDD" id="cd17766">
    <property type="entry name" value="futalosine_nucleosidase_MqnB"/>
    <property type="match status" value="1"/>
</dbReference>
<comment type="function">
    <text evidence="1">Catalyzes the hydrolysis of futalosine (FL) to dehypoxanthine futalosine (DHFL) and hypoxanthine, a step in the biosynthesis of menaquinone (MK, vitamin K2).</text>
</comment>
<comment type="catalytic activity">
    <reaction evidence="1">
        <text>futalosine + H2O = dehypoxanthine futalosine + hypoxanthine</text>
        <dbReference type="Rhea" id="RHEA:25904"/>
        <dbReference type="ChEBI" id="CHEBI:15377"/>
        <dbReference type="ChEBI" id="CHEBI:17368"/>
        <dbReference type="ChEBI" id="CHEBI:58863"/>
        <dbReference type="ChEBI" id="CHEBI:58864"/>
        <dbReference type="EC" id="3.2.2.26"/>
    </reaction>
</comment>
<dbReference type="UniPathway" id="UPA00079"/>
<comment type="pathway">
    <text evidence="1">Quinol/quinone metabolism; menaquinone biosynthesis.</text>
</comment>
<evidence type="ECO:0000256" key="1">
    <source>
        <dbReference type="HAMAP-Rule" id="MF_00991"/>
    </source>
</evidence>
<dbReference type="GO" id="GO:0019284">
    <property type="term" value="P:L-methionine salvage from S-adenosylmethionine"/>
    <property type="evidence" value="ECO:0007669"/>
    <property type="project" value="TreeGrafter"/>
</dbReference>
<evidence type="ECO:0000313" key="5">
    <source>
        <dbReference type="Proteomes" id="UP000254893"/>
    </source>
</evidence>
<proteinExistence type="inferred from homology"/>
<dbReference type="GO" id="GO:0005829">
    <property type="term" value="C:cytosol"/>
    <property type="evidence" value="ECO:0007669"/>
    <property type="project" value="TreeGrafter"/>
</dbReference>
<accession>A0A380C9H3</accession>
<dbReference type="InterPro" id="IPR035994">
    <property type="entry name" value="Nucleoside_phosphorylase_sf"/>
</dbReference>
<dbReference type="EC" id="3.2.2.26" evidence="1 2"/>
<keyword evidence="1" id="KW-0474">Menaquinone biosynthesis</keyword>
<dbReference type="InterPro" id="IPR000845">
    <property type="entry name" value="Nucleoside_phosphorylase_d"/>
</dbReference>
<dbReference type="EMBL" id="UGYW01000002">
    <property type="protein sequence ID" value="SUJ15754.1"/>
    <property type="molecule type" value="Genomic_DNA"/>
</dbReference>
<evidence type="ECO:0000256" key="2">
    <source>
        <dbReference type="NCBIfam" id="TIGR03664"/>
    </source>
</evidence>
<dbReference type="GO" id="GO:0008930">
    <property type="term" value="F:methylthioadenosine nucleosidase activity"/>
    <property type="evidence" value="ECO:0007669"/>
    <property type="project" value="TreeGrafter"/>
</dbReference>
<comment type="similarity">
    <text evidence="1">Belongs to the PNP/UDP phosphorylase family. Futalosine hydrolase subfamily.</text>
</comment>
<dbReference type="NCBIfam" id="TIGR03664">
    <property type="entry name" value="fut_nucase"/>
    <property type="match status" value="1"/>
</dbReference>
<dbReference type="HAMAP" id="MF_00991">
    <property type="entry name" value="MqnB"/>
    <property type="match status" value="1"/>
</dbReference>